<dbReference type="InterPro" id="IPR026055">
    <property type="entry name" value="FAR"/>
</dbReference>
<dbReference type="Proteomes" id="UP000664167">
    <property type="component" value="Unassembled WGS sequence"/>
</dbReference>
<dbReference type="EMBL" id="JAFLRJ010000331">
    <property type="protein sequence ID" value="MBO0515834.1"/>
    <property type="molecule type" value="Genomic_DNA"/>
</dbReference>
<dbReference type="GO" id="GO:0035336">
    <property type="term" value="P:long-chain fatty-acyl-CoA metabolic process"/>
    <property type="evidence" value="ECO:0007669"/>
    <property type="project" value="TreeGrafter"/>
</dbReference>
<dbReference type="PANTHER" id="PTHR11011">
    <property type="entry name" value="MALE STERILITY PROTEIN 2-RELATED"/>
    <property type="match status" value="1"/>
</dbReference>
<evidence type="ECO:0000313" key="2">
    <source>
        <dbReference type="EMBL" id="MBO0515834.1"/>
    </source>
</evidence>
<proteinExistence type="predicted"/>
<comment type="caution">
    <text evidence="2">The sequence shown here is derived from an EMBL/GenBank/DDBJ whole genome shotgun (WGS) entry which is preliminary data.</text>
</comment>
<dbReference type="InterPro" id="IPR013120">
    <property type="entry name" value="FAR_NAD-bd"/>
</dbReference>
<reference evidence="2" key="1">
    <citation type="submission" date="2021-03" db="EMBL/GenBank/DDBJ databases">
        <title>Streptomyces poriferae sp. nov., a novel marine sponge-derived Actinobacteria species with anti-MRSA activity.</title>
        <authorList>
            <person name="Sandoval-Powers M."/>
            <person name="Kralova S."/>
            <person name="Nguyen G.-S."/>
            <person name="Fawwal D."/>
            <person name="Degnes K."/>
            <person name="Klinkenberg G."/>
            <person name="Sletta H."/>
            <person name="Wentzel A."/>
            <person name="Liles M.R."/>
        </authorList>
    </citation>
    <scope>NUCLEOTIDE SEQUENCE</scope>
    <source>
        <strain evidence="2">DSM 41794</strain>
    </source>
</reference>
<accession>A0A939FCK2</accession>
<keyword evidence="3" id="KW-1185">Reference proteome</keyword>
<evidence type="ECO:0000313" key="3">
    <source>
        <dbReference type="Proteomes" id="UP000664167"/>
    </source>
</evidence>
<dbReference type="Gene3D" id="3.40.50.720">
    <property type="entry name" value="NAD(P)-binding Rossmann-like Domain"/>
    <property type="match status" value="1"/>
</dbReference>
<name>A0A939FCK2_9ACTN</name>
<dbReference type="InterPro" id="IPR036291">
    <property type="entry name" value="NAD(P)-bd_dom_sf"/>
</dbReference>
<dbReference type="PANTHER" id="PTHR11011:SF45">
    <property type="entry name" value="FATTY ACYL-COA REDUCTASE CG8306-RELATED"/>
    <property type="match status" value="1"/>
</dbReference>
<dbReference type="Pfam" id="PF07993">
    <property type="entry name" value="NAD_binding_4"/>
    <property type="match status" value="1"/>
</dbReference>
<evidence type="ECO:0000259" key="1">
    <source>
        <dbReference type="Pfam" id="PF07993"/>
    </source>
</evidence>
<protein>
    <submittedName>
        <fullName evidence="2">SDR family oxidoreductase</fullName>
    </submittedName>
</protein>
<dbReference type="SUPFAM" id="SSF51735">
    <property type="entry name" value="NAD(P)-binding Rossmann-fold domains"/>
    <property type="match status" value="1"/>
</dbReference>
<feature type="domain" description="Thioester reductase (TE)" evidence="1">
    <location>
        <begin position="8"/>
        <end position="256"/>
    </location>
</feature>
<organism evidence="2 3">
    <name type="scientific">Streptomyces beijiangensis</name>
    <dbReference type="NCBI Taxonomy" id="163361"/>
    <lineage>
        <taxon>Bacteria</taxon>
        <taxon>Bacillati</taxon>
        <taxon>Actinomycetota</taxon>
        <taxon>Actinomycetes</taxon>
        <taxon>Kitasatosporales</taxon>
        <taxon>Streptomycetaceae</taxon>
        <taxon>Streptomyces</taxon>
    </lineage>
</organism>
<gene>
    <name evidence="2" type="ORF">J0695_29210</name>
</gene>
<dbReference type="RefSeq" id="WP_206967010.1">
    <property type="nucleotide sequence ID" value="NZ_BAAAJJ010000003.1"/>
</dbReference>
<dbReference type="GO" id="GO:0080019">
    <property type="term" value="F:alcohol-forming very long-chain fatty acyl-CoA reductase activity"/>
    <property type="evidence" value="ECO:0007669"/>
    <property type="project" value="InterPro"/>
</dbReference>
<dbReference type="AlphaFoldDB" id="A0A939FCK2"/>
<sequence length="376" mass="40397">MKSETQWVTGGTGLVGAALVVELLTRTDDHIVCPTRHKEGLAPQARLTQVLQSAARAYGHDATLDAEIAGRCLAVPAELTQPLCGVAPASHAGGRAREFWHCAADLRYEDRYWPELQRTNITGTRHALALADALGCEVYNQVSTAYVAGSREGILYEEPADAACINNRYEESKVAGEDVVRRATGMTTRILRPSIVIGHSVTKQAVGGLTGAYSVVQRLAQAQQTLARRGVSEAVSILLPADPAIPINFVPVNLVAADAVSLSTARAAGGIFHLTHPHPLALGQTLDLASAMTGLAPPRYALADVQATAIDRVISRQMDFYKSYMRGEKVFDQTSLLTAVPAAALPAFRLDVPDLAEYYHWYLQHIGHQPALPQPA</sequence>